<organism evidence="2 3">
    <name type="scientific">Caenorhabditis bovis</name>
    <dbReference type="NCBI Taxonomy" id="2654633"/>
    <lineage>
        <taxon>Eukaryota</taxon>
        <taxon>Metazoa</taxon>
        <taxon>Ecdysozoa</taxon>
        <taxon>Nematoda</taxon>
        <taxon>Chromadorea</taxon>
        <taxon>Rhabditida</taxon>
        <taxon>Rhabditina</taxon>
        <taxon>Rhabditomorpha</taxon>
        <taxon>Rhabditoidea</taxon>
        <taxon>Rhabditidae</taxon>
        <taxon>Peloderinae</taxon>
        <taxon>Caenorhabditis</taxon>
    </lineage>
</organism>
<evidence type="ECO:0000313" key="2">
    <source>
        <dbReference type="EMBL" id="CAB3408987.1"/>
    </source>
</evidence>
<accession>A0A8S1F9P6</accession>
<comment type="caution">
    <text evidence="2">The sequence shown here is derived from an EMBL/GenBank/DDBJ whole genome shotgun (WGS) entry which is preliminary data.</text>
</comment>
<name>A0A8S1F9P6_9PELO</name>
<reference evidence="2 3" key="1">
    <citation type="submission" date="2020-04" db="EMBL/GenBank/DDBJ databases">
        <authorList>
            <person name="Laetsch R D."/>
            <person name="Stevens L."/>
            <person name="Kumar S."/>
            <person name="Blaxter L. M."/>
        </authorList>
    </citation>
    <scope>NUCLEOTIDE SEQUENCE [LARGE SCALE GENOMIC DNA]</scope>
</reference>
<evidence type="ECO:0000256" key="1">
    <source>
        <dbReference type="SAM" id="Phobius"/>
    </source>
</evidence>
<proteinExistence type="predicted"/>
<feature type="transmembrane region" description="Helical" evidence="1">
    <location>
        <begin position="298"/>
        <end position="319"/>
    </location>
</feature>
<keyword evidence="1" id="KW-1133">Transmembrane helix</keyword>
<keyword evidence="3" id="KW-1185">Reference proteome</keyword>
<gene>
    <name evidence="2" type="ORF">CBOVIS_LOCUS10701</name>
</gene>
<dbReference type="EMBL" id="CADEPM010000007">
    <property type="protein sequence ID" value="CAB3408987.1"/>
    <property type="molecule type" value="Genomic_DNA"/>
</dbReference>
<keyword evidence="1" id="KW-0812">Transmembrane</keyword>
<evidence type="ECO:0000313" key="3">
    <source>
        <dbReference type="Proteomes" id="UP000494206"/>
    </source>
</evidence>
<sequence>MTNGVIRIDDFDEICEKAKTGGNSKLKKNHTEFAYSNPIIEDDAEITCGHQRLSGILKIADLPPDDEPKPTILELLKRRLRFKLPVMVGASSNDGKPLSPPAGVGESRIGIDVPTTSTSTIFEIESLHSTINDGGGSTNGGEGLTPVATRPCIYYCSTRSLSTKLIGFEVKTFKSHQRLSGILKIADLPPDDEPKPTILELLKRRLRFKLPVMVGASSNDGKPLSPPAGVGESRIGIDVPTTSTSTIFEIESLHSTINDGGGSTNGGEASASTCFAMAKKSATPSQFHPKPPFSCTPAYIVILIGLLLVLIVGAIHTLIDMKPGFLLPASSSTSQNFTSYSTLKPE</sequence>
<dbReference type="Proteomes" id="UP000494206">
    <property type="component" value="Unassembled WGS sequence"/>
</dbReference>
<dbReference type="AlphaFoldDB" id="A0A8S1F9P6"/>
<protein>
    <submittedName>
        <fullName evidence="2">Uncharacterized protein</fullName>
    </submittedName>
</protein>
<keyword evidence="1" id="KW-0472">Membrane</keyword>